<dbReference type="PRINTS" id="PR00120">
    <property type="entry name" value="HATPASE"/>
</dbReference>
<dbReference type="SUPFAM" id="SSF81660">
    <property type="entry name" value="Metal cation-transporting ATPase, ATP-binding domain N"/>
    <property type="match status" value="1"/>
</dbReference>
<dbReference type="OrthoDB" id="3352408at2759"/>
<keyword evidence="20" id="KW-1185">Reference proteome</keyword>
<dbReference type="SFLD" id="SFLDS00003">
    <property type="entry name" value="Haloacid_Dehalogenase"/>
    <property type="match status" value="1"/>
</dbReference>
<evidence type="ECO:0000256" key="6">
    <source>
        <dbReference type="ARBA" id="ARBA00022723"/>
    </source>
</evidence>
<sequence>MSEKKTKEDGEEHEITSSELERVITDRDYAFLKTRCGGPHALAESLESNPKSGLTRVQRSSSEGGKRQEREVKFGKNEFEYPPPKTFLQLCVIALEDFTVRILIAAAVVSLAIGAGMKEHRDEYGYLEGIAIVIVVMVVVFLQAYIDYAKEKKFRQLNSVKDNYNVKTVIDGEVEQIPAGEVLVGDVLELTAGDKIPADCVYLEGSKLKTNEAAMTGEPIDIGKNLEKDPFLLSGTSVSEGSGRCVVVAVGGHSQWGAILKTLIVEPQSTPLQERLDALVVRVGNFGIGAAILTFLASFIRWIAESVESGSWDGLKVLNFLINSVTIVVVAIPEGLPLAITLGLAFAMKQMMKDQNLVRRLEACETMGSATQLNADKTGTLTQNRMTVTEAWLGRTFFESMVDEEKLSTISKSFQELLSESCAINSDANLSHKEGGMEHIGSKTECALLQMVEDFGGKNENGGFRYHQLREPKPVKQRYHFTSARKRMSTAIAGTTSGTTRLHVKGASEVLVELCSKVAKLDGSVDSFSKEDIKDANDAIQRMAERGLRTLAIAYVDLKVDPSKLDPEKPREENLTLLGIVGIKDPIRVETAEAVRLLRGAGVTVRMVTGDNAVTARAIAIEAGIFDPNEEEKGATILEGPVFRKMSRAEQESVAMKIRVLARSSPTDKLVLCNLQRELGEVVSVTGDGTNDAPALKDADVGFALGIAGTEIAKEACDIVIMDDNIKSMAKAVLWGRNVYQSIRKFLQFQLVVNVVAVSLNLIAACAGIEELPLGAVPLLWVNMIMDSMGALALATEPPSDRLMDRQPFGRTAPLVNKQMWRNIIGVSTYQLIVCITLMFAGTSIMGIECPIIDGHEDCHHRTLELNGFIFNAFVFMQVFSEVNSRRISDFNVFEDIHKSGLFCTIILLTVGVQVLFIEVVGSTVVGPAIGFVNLNTKEWITSIVLGVIILPVGALTRCVPLSLFPGVTDEEAMAQAAEETHKALLAAKALADSEKATKALADVQPSASPSGAESPGHHHRRVSVDSVSSSISHAFEAASEAVIASRRASHNEDRSRLSLSRESSLSRDGSPSSLRSRHPSFRRAATMVISANRFRLPTMDTIRDDIDDDEENAIKKMKK</sequence>
<dbReference type="PANTHER" id="PTHR24093">
    <property type="entry name" value="CATION TRANSPORTING ATPASE"/>
    <property type="match status" value="1"/>
</dbReference>
<comment type="catalytic activity">
    <reaction evidence="15 16">
        <text>Ca(2+)(in) + ATP + H2O = Ca(2+)(out) + ADP + phosphate + H(+)</text>
        <dbReference type="Rhea" id="RHEA:18105"/>
        <dbReference type="ChEBI" id="CHEBI:15377"/>
        <dbReference type="ChEBI" id="CHEBI:15378"/>
        <dbReference type="ChEBI" id="CHEBI:29108"/>
        <dbReference type="ChEBI" id="CHEBI:30616"/>
        <dbReference type="ChEBI" id="CHEBI:43474"/>
        <dbReference type="ChEBI" id="CHEBI:456216"/>
        <dbReference type="EC" id="7.2.2.10"/>
    </reaction>
</comment>
<evidence type="ECO:0000256" key="13">
    <source>
        <dbReference type="ARBA" id="ARBA00023065"/>
    </source>
</evidence>
<comment type="similarity">
    <text evidence="2 16">Belongs to the cation transport ATPase (P-type) (TC 3.A.3) family. Type IIB subfamily.</text>
</comment>
<evidence type="ECO:0000256" key="12">
    <source>
        <dbReference type="ARBA" id="ARBA00022989"/>
    </source>
</evidence>
<feature type="region of interest" description="Disordered" evidence="17">
    <location>
        <begin position="42"/>
        <end position="71"/>
    </location>
</feature>
<dbReference type="STRING" id="41875.K8F037"/>
<dbReference type="InterPro" id="IPR001757">
    <property type="entry name" value="P_typ_ATPase"/>
</dbReference>
<dbReference type="GO" id="GO:0005524">
    <property type="term" value="F:ATP binding"/>
    <property type="evidence" value="ECO:0007669"/>
    <property type="project" value="UniProtKB-KW"/>
</dbReference>
<dbReference type="InterPro" id="IPR059000">
    <property type="entry name" value="ATPase_P-type_domA"/>
</dbReference>
<dbReference type="InterPro" id="IPR023298">
    <property type="entry name" value="ATPase_P-typ_TM_dom_sf"/>
</dbReference>
<dbReference type="GO" id="GO:0012505">
    <property type="term" value="C:endomembrane system"/>
    <property type="evidence" value="ECO:0007669"/>
    <property type="project" value="UniProtKB-SubCell"/>
</dbReference>
<feature type="domain" description="Cation-transporting P-type ATPase N-terminal" evidence="18">
    <location>
        <begin position="38"/>
        <end position="115"/>
    </location>
</feature>
<comment type="function">
    <text evidence="16">Catalyzes the hydrolysis of ATP coupled with the transport of calcium.</text>
</comment>
<feature type="transmembrane region" description="Helical" evidence="16">
    <location>
        <begin position="98"/>
        <end position="117"/>
    </location>
</feature>
<dbReference type="Proteomes" id="UP000198341">
    <property type="component" value="Chromosome 10"/>
</dbReference>
<dbReference type="RefSeq" id="XP_007510612.1">
    <property type="nucleotide sequence ID" value="XM_007510550.1"/>
</dbReference>
<dbReference type="CDD" id="cd02081">
    <property type="entry name" value="P-type_ATPase_Ca_PMCA-like"/>
    <property type="match status" value="1"/>
</dbReference>
<dbReference type="AlphaFoldDB" id="K8F037"/>
<evidence type="ECO:0000259" key="18">
    <source>
        <dbReference type="SMART" id="SM00831"/>
    </source>
</evidence>
<dbReference type="GO" id="GO:0016887">
    <property type="term" value="F:ATP hydrolysis activity"/>
    <property type="evidence" value="ECO:0007669"/>
    <property type="project" value="InterPro"/>
</dbReference>
<dbReference type="SFLD" id="SFLDG00002">
    <property type="entry name" value="C1.7:_P-type_atpase_like"/>
    <property type="match status" value="1"/>
</dbReference>
<dbReference type="NCBIfam" id="TIGR01494">
    <property type="entry name" value="ATPase_P-type"/>
    <property type="match status" value="2"/>
</dbReference>
<keyword evidence="3 16" id="KW-0813">Transport</keyword>
<evidence type="ECO:0000313" key="20">
    <source>
        <dbReference type="Proteomes" id="UP000198341"/>
    </source>
</evidence>
<feature type="compositionally biased region" description="Polar residues" evidence="17">
    <location>
        <begin position="46"/>
        <end position="63"/>
    </location>
</feature>
<dbReference type="EC" id="7.2.2.10" evidence="16"/>
<dbReference type="GO" id="GO:0005388">
    <property type="term" value="F:P-type calcium transporter activity"/>
    <property type="evidence" value="ECO:0007669"/>
    <property type="project" value="UniProtKB-EC"/>
</dbReference>
<evidence type="ECO:0000256" key="10">
    <source>
        <dbReference type="ARBA" id="ARBA00022842"/>
    </source>
</evidence>
<evidence type="ECO:0000256" key="11">
    <source>
        <dbReference type="ARBA" id="ARBA00022967"/>
    </source>
</evidence>
<evidence type="ECO:0000256" key="9">
    <source>
        <dbReference type="ARBA" id="ARBA00022840"/>
    </source>
</evidence>
<feature type="region of interest" description="Disordered" evidence="17">
    <location>
        <begin position="1"/>
        <end position="20"/>
    </location>
</feature>
<feature type="region of interest" description="Disordered" evidence="17">
    <location>
        <begin position="999"/>
        <end position="1026"/>
    </location>
</feature>
<protein>
    <recommendedName>
        <fullName evidence="16">Calcium-transporting ATPase</fullName>
        <ecNumber evidence="16">7.2.2.10</ecNumber>
    </recommendedName>
</protein>
<feature type="transmembrane region" description="Helical" evidence="16">
    <location>
        <begin position="129"/>
        <end position="146"/>
    </location>
</feature>
<dbReference type="Pfam" id="PF00690">
    <property type="entry name" value="Cation_ATPase_N"/>
    <property type="match status" value="1"/>
</dbReference>
<dbReference type="SMART" id="SM00831">
    <property type="entry name" value="Cation_ATPase_N"/>
    <property type="match status" value="1"/>
</dbReference>
<keyword evidence="11" id="KW-1278">Translocase</keyword>
<feature type="transmembrane region" description="Helical" evidence="16">
    <location>
        <begin position="901"/>
        <end position="920"/>
    </location>
</feature>
<dbReference type="SUPFAM" id="SSF81653">
    <property type="entry name" value="Calcium ATPase, transduction domain A"/>
    <property type="match status" value="1"/>
</dbReference>
<keyword evidence="10" id="KW-0460">Magnesium</keyword>
<evidence type="ECO:0000256" key="15">
    <source>
        <dbReference type="ARBA" id="ARBA00048694"/>
    </source>
</evidence>
<dbReference type="GO" id="GO:0005886">
    <property type="term" value="C:plasma membrane"/>
    <property type="evidence" value="ECO:0007669"/>
    <property type="project" value="TreeGrafter"/>
</dbReference>
<evidence type="ECO:0000256" key="14">
    <source>
        <dbReference type="ARBA" id="ARBA00023136"/>
    </source>
</evidence>
<dbReference type="FunFam" id="2.70.150.10:FF:000029">
    <property type="entry name" value="Calcium-transporting ATPase"/>
    <property type="match status" value="1"/>
</dbReference>
<feature type="compositionally biased region" description="Low complexity" evidence="17">
    <location>
        <begin position="1006"/>
        <end position="1015"/>
    </location>
</feature>
<dbReference type="InterPro" id="IPR018303">
    <property type="entry name" value="ATPase_P-typ_P_site"/>
</dbReference>
<keyword evidence="5 16" id="KW-0812">Transmembrane</keyword>
<feature type="transmembrane region" description="Helical" evidence="16">
    <location>
        <begin position="279"/>
        <end position="300"/>
    </location>
</feature>
<evidence type="ECO:0000313" key="19">
    <source>
        <dbReference type="EMBL" id="CCO18145.1"/>
    </source>
</evidence>
<dbReference type="Gene3D" id="1.20.1110.10">
    <property type="entry name" value="Calcium-transporting ATPase, transmembrane domain"/>
    <property type="match status" value="1"/>
</dbReference>
<feature type="transmembrane region" description="Helical" evidence="16">
    <location>
        <begin position="860"/>
        <end position="880"/>
    </location>
</feature>
<dbReference type="PRINTS" id="PR00119">
    <property type="entry name" value="CATATPASE"/>
</dbReference>
<dbReference type="eggNOG" id="KOG0204">
    <property type="taxonomic scope" value="Eukaryota"/>
</dbReference>
<dbReference type="SFLD" id="SFLDF00027">
    <property type="entry name" value="p-type_atpase"/>
    <property type="match status" value="1"/>
</dbReference>
<dbReference type="Gene3D" id="3.40.1110.10">
    <property type="entry name" value="Calcium-transporting ATPase, cytoplasmic domain N"/>
    <property type="match status" value="1"/>
</dbReference>
<dbReference type="PANTHER" id="PTHR24093:SF369">
    <property type="entry name" value="CALCIUM-TRANSPORTING ATPASE"/>
    <property type="match status" value="1"/>
</dbReference>
<feature type="compositionally biased region" description="Low complexity" evidence="17">
    <location>
        <begin position="1058"/>
        <end position="1075"/>
    </location>
</feature>
<dbReference type="Gene3D" id="2.70.150.10">
    <property type="entry name" value="Calcium-transporting ATPase, cytoplasmic transduction domain A"/>
    <property type="match status" value="1"/>
</dbReference>
<dbReference type="FunFam" id="1.20.1110.10:FF:000039">
    <property type="entry name" value="Calcium-transporting ATPase"/>
    <property type="match status" value="1"/>
</dbReference>
<keyword evidence="7 16" id="KW-0547">Nucleotide-binding</keyword>
<evidence type="ECO:0000256" key="17">
    <source>
        <dbReference type="SAM" id="MobiDB-lite"/>
    </source>
</evidence>
<dbReference type="InterPro" id="IPR006408">
    <property type="entry name" value="P-type_ATPase_IIB"/>
</dbReference>
<feature type="region of interest" description="Disordered" evidence="17">
    <location>
        <begin position="1046"/>
        <end position="1082"/>
    </location>
</feature>
<keyword evidence="6" id="KW-0479">Metal-binding</keyword>
<dbReference type="PROSITE" id="PS00154">
    <property type="entry name" value="ATPASE_E1_E2"/>
    <property type="match status" value="1"/>
</dbReference>
<keyword evidence="13 16" id="KW-0406">Ion transport</keyword>
<evidence type="ECO:0000256" key="3">
    <source>
        <dbReference type="ARBA" id="ARBA00022448"/>
    </source>
</evidence>
<evidence type="ECO:0000256" key="1">
    <source>
        <dbReference type="ARBA" id="ARBA00004127"/>
    </source>
</evidence>
<evidence type="ECO:0000256" key="4">
    <source>
        <dbReference type="ARBA" id="ARBA00022568"/>
    </source>
</evidence>
<organism evidence="19 20">
    <name type="scientific">Bathycoccus prasinos</name>
    <dbReference type="NCBI Taxonomy" id="41875"/>
    <lineage>
        <taxon>Eukaryota</taxon>
        <taxon>Viridiplantae</taxon>
        <taxon>Chlorophyta</taxon>
        <taxon>Mamiellophyceae</taxon>
        <taxon>Mamiellales</taxon>
        <taxon>Bathycoccaceae</taxon>
        <taxon>Bathycoccus</taxon>
    </lineage>
</organism>
<feature type="region of interest" description="Disordered" evidence="17">
    <location>
        <begin position="1101"/>
        <end position="1120"/>
    </location>
</feature>
<proteinExistence type="inferred from homology"/>
<dbReference type="InterPro" id="IPR036412">
    <property type="entry name" value="HAD-like_sf"/>
</dbReference>
<dbReference type="GeneID" id="19013322"/>
<dbReference type="NCBIfam" id="TIGR01517">
    <property type="entry name" value="ATPase-IIB_Ca"/>
    <property type="match status" value="1"/>
</dbReference>
<dbReference type="KEGG" id="bpg:Bathy10g02460"/>
<accession>K8F037</accession>
<reference evidence="19 20" key="1">
    <citation type="submission" date="2011-10" db="EMBL/GenBank/DDBJ databases">
        <authorList>
            <person name="Genoscope - CEA"/>
        </authorList>
    </citation>
    <scope>NUCLEOTIDE SEQUENCE [LARGE SCALE GENOMIC DNA]</scope>
    <source>
        <strain evidence="19 20">RCC 1105</strain>
    </source>
</reference>
<dbReference type="SUPFAM" id="SSF56784">
    <property type="entry name" value="HAD-like"/>
    <property type="match status" value="1"/>
</dbReference>
<name>K8F037_9CHLO</name>
<feature type="transmembrane region" description="Helical" evidence="16">
    <location>
        <begin position="776"/>
        <end position="796"/>
    </location>
</feature>
<dbReference type="InterPro" id="IPR006068">
    <property type="entry name" value="ATPase_P-typ_cation-transptr_C"/>
</dbReference>
<feature type="transmembrane region" description="Helical" evidence="16">
    <location>
        <begin position="827"/>
        <end position="848"/>
    </location>
</feature>
<dbReference type="GO" id="GO:0046872">
    <property type="term" value="F:metal ion binding"/>
    <property type="evidence" value="ECO:0007669"/>
    <property type="project" value="UniProtKB-KW"/>
</dbReference>
<dbReference type="InterPro" id="IPR023299">
    <property type="entry name" value="ATPase_P-typ_cyto_dom_N"/>
</dbReference>
<dbReference type="Pfam" id="PF00122">
    <property type="entry name" value="E1-E2_ATPase"/>
    <property type="match status" value="1"/>
</dbReference>
<gene>
    <name evidence="19" type="ordered locus">Bathy10g02460</name>
</gene>
<feature type="transmembrane region" description="Helical" evidence="16">
    <location>
        <begin position="940"/>
        <end position="957"/>
    </location>
</feature>
<dbReference type="Pfam" id="PF13246">
    <property type="entry name" value="Cation_ATPase"/>
    <property type="match status" value="1"/>
</dbReference>
<evidence type="ECO:0000256" key="16">
    <source>
        <dbReference type="RuleBase" id="RU361146"/>
    </source>
</evidence>
<evidence type="ECO:0000256" key="5">
    <source>
        <dbReference type="ARBA" id="ARBA00022692"/>
    </source>
</evidence>
<dbReference type="InterPro" id="IPR008250">
    <property type="entry name" value="ATPase_P-typ_transduc_dom_A_sf"/>
</dbReference>
<dbReference type="EMBL" id="FO082269">
    <property type="protein sequence ID" value="CCO18145.1"/>
    <property type="molecule type" value="Genomic_DNA"/>
</dbReference>
<keyword evidence="9 16" id="KW-0067">ATP-binding</keyword>
<dbReference type="Pfam" id="PF00689">
    <property type="entry name" value="Cation_ATPase_C"/>
    <property type="match status" value="1"/>
</dbReference>
<keyword evidence="8 16" id="KW-0106">Calcium</keyword>
<dbReference type="Gene3D" id="3.40.50.1000">
    <property type="entry name" value="HAD superfamily/HAD-like"/>
    <property type="match status" value="1"/>
</dbReference>
<keyword evidence="4 16" id="KW-0109">Calcium transport</keyword>
<dbReference type="InterPro" id="IPR044492">
    <property type="entry name" value="P_typ_ATPase_HD_dom"/>
</dbReference>
<dbReference type="InterPro" id="IPR023214">
    <property type="entry name" value="HAD_sf"/>
</dbReference>
<evidence type="ECO:0000256" key="7">
    <source>
        <dbReference type="ARBA" id="ARBA00022741"/>
    </source>
</evidence>
<evidence type="ECO:0000256" key="2">
    <source>
        <dbReference type="ARBA" id="ARBA00006124"/>
    </source>
</evidence>
<dbReference type="InterPro" id="IPR004014">
    <property type="entry name" value="ATPase_P-typ_cation-transptr_N"/>
</dbReference>
<keyword evidence="12 16" id="KW-1133">Transmembrane helix</keyword>
<dbReference type="SUPFAM" id="SSF81665">
    <property type="entry name" value="Calcium ATPase, transmembrane domain M"/>
    <property type="match status" value="1"/>
</dbReference>
<feature type="transmembrane region" description="Helical" evidence="16">
    <location>
        <begin position="320"/>
        <end position="347"/>
    </location>
</feature>
<feature type="transmembrane region" description="Helical" evidence="16">
    <location>
        <begin position="751"/>
        <end position="770"/>
    </location>
</feature>
<evidence type="ECO:0000256" key="8">
    <source>
        <dbReference type="ARBA" id="ARBA00022837"/>
    </source>
</evidence>
<keyword evidence="14 16" id="KW-0472">Membrane</keyword>
<comment type="subcellular location">
    <subcellularLocation>
        <location evidence="1">Endomembrane system</location>
        <topology evidence="1">Multi-pass membrane protein</topology>
    </subcellularLocation>
    <subcellularLocation>
        <location evidence="16">Membrane</location>
        <topology evidence="16">Multi-pass membrane protein</topology>
    </subcellularLocation>
</comment>